<feature type="transmembrane region" description="Helical" evidence="1">
    <location>
        <begin position="51"/>
        <end position="70"/>
    </location>
</feature>
<evidence type="ECO:0008006" key="4">
    <source>
        <dbReference type="Google" id="ProtNLM"/>
    </source>
</evidence>
<dbReference type="RefSeq" id="WP_379816494.1">
    <property type="nucleotide sequence ID" value="NZ_JBHUDZ010000007.1"/>
</dbReference>
<gene>
    <name evidence="2" type="ORF">ACFSC2_05970</name>
</gene>
<proteinExistence type="predicted"/>
<reference evidence="3" key="1">
    <citation type="journal article" date="2019" name="Int. J. Syst. Evol. Microbiol.">
        <title>The Global Catalogue of Microorganisms (GCM) 10K type strain sequencing project: providing services to taxonomists for standard genome sequencing and annotation.</title>
        <authorList>
            <consortium name="The Broad Institute Genomics Platform"/>
            <consortium name="The Broad Institute Genome Sequencing Center for Infectious Disease"/>
            <person name="Wu L."/>
            <person name="Ma J."/>
        </authorList>
    </citation>
    <scope>NUCLEOTIDE SEQUENCE [LARGE SCALE GENOMIC DNA]</scope>
    <source>
        <strain evidence="3">CCUG 70865</strain>
    </source>
</reference>
<evidence type="ECO:0000256" key="1">
    <source>
        <dbReference type="SAM" id="Phobius"/>
    </source>
</evidence>
<feature type="transmembrane region" description="Helical" evidence="1">
    <location>
        <begin position="20"/>
        <end position="45"/>
    </location>
</feature>
<evidence type="ECO:0000313" key="2">
    <source>
        <dbReference type="EMBL" id="MFD1602286.1"/>
    </source>
</evidence>
<organism evidence="2 3">
    <name type="scientific">Flavobacterium artemisiae</name>
    <dbReference type="NCBI Taxonomy" id="2126556"/>
    <lineage>
        <taxon>Bacteria</taxon>
        <taxon>Pseudomonadati</taxon>
        <taxon>Bacteroidota</taxon>
        <taxon>Flavobacteriia</taxon>
        <taxon>Flavobacteriales</taxon>
        <taxon>Flavobacteriaceae</taxon>
        <taxon>Flavobacterium</taxon>
    </lineage>
</organism>
<accession>A0ABW4HAD9</accession>
<sequence>MAQYSLEKNLLTLSVRKSPFIIRLILWTLAFSFFIFPISSMIASIASGNGFHFGFLIGIGIFSLIGFFMLRVSLWNTYGQETILFTNEEIIYEADYKWFKDAKKNITRNNISYSAKASGYEEDNEGILVIQNETQTIECVVKMPQLEVEQLAVFLRDR</sequence>
<protein>
    <recommendedName>
        <fullName evidence="4">YcxB-like protein</fullName>
    </recommendedName>
</protein>
<dbReference type="Proteomes" id="UP001597138">
    <property type="component" value="Unassembled WGS sequence"/>
</dbReference>
<keyword evidence="1" id="KW-1133">Transmembrane helix</keyword>
<comment type="caution">
    <text evidence="2">The sequence shown here is derived from an EMBL/GenBank/DDBJ whole genome shotgun (WGS) entry which is preliminary data.</text>
</comment>
<keyword evidence="1" id="KW-0812">Transmembrane</keyword>
<name>A0ABW4HAD9_9FLAO</name>
<keyword evidence="1" id="KW-0472">Membrane</keyword>
<keyword evidence="3" id="KW-1185">Reference proteome</keyword>
<evidence type="ECO:0000313" key="3">
    <source>
        <dbReference type="Proteomes" id="UP001597138"/>
    </source>
</evidence>
<dbReference type="EMBL" id="JBHUDZ010000007">
    <property type="protein sequence ID" value="MFD1602286.1"/>
    <property type="molecule type" value="Genomic_DNA"/>
</dbReference>